<accession>A0AAD2FN38</accession>
<dbReference type="AlphaFoldDB" id="A0AAD2FN38"/>
<name>A0AAD2FN38_9STRA</name>
<keyword evidence="2" id="KW-1185">Reference proteome</keyword>
<sequence length="155" mass="17352">MLFQTVLIPATLIAVNSDQILARNFANNYDNTPATRFERHASQRQFLSNCYNAGTSLLNSMQTTETTQHVQQEHQAQFTSMFQWFEQRESVAAPVPVAVSTIAPATNLRSHPTQSDLVQRFASIFSPLSMATSVAACEPVKPMKAPESTWGRWFN</sequence>
<dbReference type="Proteomes" id="UP001295423">
    <property type="component" value="Unassembled WGS sequence"/>
</dbReference>
<gene>
    <name evidence="1" type="ORF">CYCCA115_LOCUS10822</name>
</gene>
<organism evidence="1 2">
    <name type="scientific">Cylindrotheca closterium</name>
    <dbReference type="NCBI Taxonomy" id="2856"/>
    <lineage>
        <taxon>Eukaryota</taxon>
        <taxon>Sar</taxon>
        <taxon>Stramenopiles</taxon>
        <taxon>Ochrophyta</taxon>
        <taxon>Bacillariophyta</taxon>
        <taxon>Bacillariophyceae</taxon>
        <taxon>Bacillariophycidae</taxon>
        <taxon>Bacillariales</taxon>
        <taxon>Bacillariaceae</taxon>
        <taxon>Cylindrotheca</taxon>
    </lineage>
</organism>
<protein>
    <submittedName>
        <fullName evidence="1">Uncharacterized protein</fullName>
    </submittedName>
</protein>
<reference evidence="1" key="1">
    <citation type="submission" date="2023-08" db="EMBL/GenBank/DDBJ databases">
        <authorList>
            <person name="Audoor S."/>
            <person name="Bilcke G."/>
        </authorList>
    </citation>
    <scope>NUCLEOTIDE SEQUENCE</scope>
</reference>
<comment type="caution">
    <text evidence="1">The sequence shown here is derived from an EMBL/GenBank/DDBJ whole genome shotgun (WGS) entry which is preliminary data.</text>
</comment>
<evidence type="ECO:0000313" key="2">
    <source>
        <dbReference type="Proteomes" id="UP001295423"/>
    </source>
</evidence>
<proteinExistence type="predicted"/>
<evidence type="ECO:0000313" key="1">
    <source>
        <dbReference type="EMBL" id="CAJ1946756.1"/>
    </source>
</evidence>
<dbReference type="EMBL" id="CAKOGP040001714">
    <property type="protein sequence ID" value="CAJ1946756.1"/>
    <property type="molecule type" value="Genomic_DNA"/>
</dbReference>